<name>A0A9R1Q3U7_TRITD</name>
<dbReference type="InterPro" id="IPR007658">
    <property type="entry name" value="DUF594"/>
</dbReference>
<evidence type="ECO:0000313" key="2">
    <source>
        <dbReference type="Proteomes" id="UP000324705"/>
    </source>
</evidence>
<dbReference type="Pfam" id="PF04578">
    <property type="entry name" value="DUF594"/>
    <property type="match status" value="1"/>
</dbReference>
<reference evidence="1 2" key="1">
    <citation type="submission" date="2017-09" db="EMBL/GenBank/DDBJ databases">
        <authorList>
            <consortium name="International Durum Wheat Genome Sequencing Consortium (IDWGSC)"/>
            <person name="Milanesi L."/>
        </authorList>
    </citation>
    <scope>NUCLEOTIDE SEQUENCE [LARGE SCALE GENOMIC DNA]</scope>
    <source>
        <strain evidence="2">cv. Svevo</strain>
    </source>
</reference>
<organism evidence="1 2">
    <name type="scientific">Triticum turgidum subsp. durum</name>
    <name type="common">Durum wheat</name>
    <name type="synonym">Triticum durum</name>
    <dbReference type="NCBI Taxonomy" id="4567"/>
    <lineage>
        <taxon>Eukaryota</taxon>
        <taxon>Viridiplantae</taxon>
        <taxon>Streptophyta</taxon>
        <taxon>Embryophyta</taxon>
        <taxon>Tracheophyta</taxon>
        <taxon>Spermatophyta</taxon>
        <taxon>Magnoliopsida</taxon>
        <taxon>Liliopsida</taxon>
        <taxon>Poales</taxon>
        <taxon>Poaceae</taxon>
        <taxon>BOP clade</taxon>
        <taxon>Pooideae</taxon>
        <taxon>Triticodae</taxon>
        <taxon>Triticeae</taxon>
        <taxon>Triticinae</taxon>
        <taxon>Triticum</taxon>
    </lineage>
</organism>
<sequence length="262" mass="31030">MIFLLAERPYMLPSPVRPGLYANTEAACAELDFFDMKHISTRGELDRRRRIWDLDTRTDGDELYRVRDRLDIIREDLDVIREDLDRKREELDGSWDELDVVRLKVGSRRVKLEVLDRRREELDSIRNQELNRTRFEELKKLEELHSIPPPSPPPSLFRGAALAVWLLEAEAQGEAEVRQVLLGVWVEMLCYAAHHCSRDSHARQLNSGGEFITVVWLLSTAMFNLRYCNDTWFKRGVREFLRQPFHPKEEEKKGWFRRLLRG</sequence>
<dbReference type="EMBL" id="LT934114">
    <property type="protein sequence ID" value="VAH54951.1"/>
    <property type="molecule type" value="Genomic_DNA"/>
</dbReference>
<proteinExistence type="predicted"/>
<dbReference type="Gramene" id="TRITD2Bv1G263200.1">
    <property type="protein sequence ID" value="TRITD2Bv1G263200.1"/>
    <property type="gene ID" value="TRITD2Bv1G263200"/>
</dbReference>
<dbReference type="PANTHER" id="PTHR31325">
    <property type="entry name" value="OS01G0798800 PROTEIN-RELATED"/>
    <property type="match status" value="1"/>
</dbReference>
<protein>
    <submittedName>
        <fullName evidence="1">Uncharacterized protein</fullName>
    </submittedName>
</protein>
<evidence type="ECO:0000313" key="1">
    <source>
        <dbReference type="EMBL" id="VAH54951.1"/>
    </source>
</evidence>
<keyword evidence="2" id="KW-1185">Reference proteome</keyword>
<accession>A0A9R1Q3U7</accession>
<dbReference type="Proteomes" id="UP000324705">
    <property type="component" value="Chromosome 2B"/>
</dbReference>
<dbReference type="AlphaFoldDB" id="A0A9R1Q3U7"/>
<gene>
    <name evidence="1" type="ORF">TRITD_2Bv1G263200</name>
</gene>